<dbReference type="RefSeq" id="WP_104584328.1">
    <property type="nucleotide sequence ID" value="NZ_JAJGQH010000010.1"/>
</dbReference>
<name>A0A2S7DKY9_9XANT</name>
<gene>
    <name evidence="2" type="ORF">XmelCFBP4644_00570</name>
</gene>
<dbReference type="InterPro" id="IPR052179">
    <property type="entry name" value="DD-CPase-like"/>
</dbReference>
<organism evidence="2 3">
    <name type="scientific">Xanthomonas melonis</name>
    <dbReference type="NCBI Taxonomy" id="56456"/>
    <lineage>
        <taxon>Bacteria</taxon>
        <taxon>Pseudomonadati</taxon>
        <taxon>Pseudomonadota</taxon>
        <taxon>Gammaproteobacteria</taxon>
        <taxon>Lysobacterales</taxon>
        <taxon>Lysobacteraceae</taxon>
        <taxon>Xanthomonas</taxon>
    </lineage>
</organism>
<evidence type="ECO:0000313" key="3">
    <source>
        <dbReference type="Proteomes" id="UP000239865"/>
    </source>
</evidence>
<reference evidence="2 3" key="1">
    <citation type="submission" date="2016-08" db="EMBL/GenBank/DDBJ databases">
        <authorList>
            <person name="Seilhamer J.J."/>
        </authorList>
    </citation>
    <scope>NUCLEOTIDE SEQUENCE [LARGE SCALE GENOMIC DNA]</scope>
    <source>
        <strain evidence="2 3">CFBP4644</strain>
    </source>
</reference>
<dbReference type="Pfam" id="PF02557">
    <property type="entry name" value="VanY"/>
    <property type="match status" value="1"/>
</dbReference>
<dbReference type="Proteomes" id="UP000239865">
    <property type="component" value="Unassembled WGS sequence"/>
</dbReference>
<dbReference type="InterPro" id="IPR009045">
    <property type="entry name" value="Zn_M74/Hedgehog-like"/>
</dbReference>
<comment type="caution">
    <text evidence="2">The sequence shown here is derived from an EMBL/GenBank/DDBJ whole genome shotgun (WGS) entry which is preliminary data.</text>
</comment>
<proteinExistence type="predicted"/>
<dbReference type="CDD" id="cd14852">
    <property type="entry name" value="LD-carboxypeptidase"/>
    <property type="match status" value="1"/>
</dbReference>
<dbReference type="Gene3D" id="3.30.1380.10">
    <property type="match status" value="1"/>
</dbReference>
<evidence type="ECO:0000313" key="2">
    <source>
        <dbReference type="EMBL" id="PPU74463.1"/>
    </source>
</evidence>
<dbReference type="GO" id="GO:0008233">
    <property type="term" value="F:peptidase activity"/>
    <property type="evidence" value="ECO:0007669"/>
    <property type="project" value="InterPro"/>
</dbReference>
<dbReference type="InterPro" id="IPR058193">
    <property type="entry name" value="VanY/YodJ_core_dom"/>
</dbReference>
<dbReference type="SUPFAM" id="SSF55166">
    <property type="entry name" value="Hedgehog/DD-peptidase"/>
    <property type="match status" value="1"/>
</dbReference>
<accession>A0A2S7DKY9</accession>
<dbReference type="EMBL" id="MDEH01000001">
    <property type="protein sequence ID" value="PPU74463.1"/>
    <property type="molecule type" value="Genomic_DNA"/>
</dbReference>
<feature type="domain" description="D-alanyl-D-alanine carboxypeptidase-like core" evidence="1">
    <location>
        <begin position="140"/>
        <end position="264"/>
    </location>
</feature>
<dbReference type="AlphaFoldDB" id="A0A2S7DKY9"/>
<dbReference type="InterPro" id="IPR003709">
    <property type="entry name" value="VanY-like_core_dom"/>
</dbReference>
<dbReference type="PANTHER" id="PTHR34385">
    <property type="entry name" value="D-ALANYL-D-ALANINE CARBOXYPEPTIDASE"/>
    <property type="match status" value="1"/>
</dbReference>
<sequence length="268" mass="29421">MRPTLTLLLNTTAIELLPAALLRARSNADARVLAQSDWLLRRKSDGRYLAAHLPQGLMPLIPRLSREPGLDEALDRLQAATSGPVRSGGAALAIDGLQRRLTRLGLAADDYMRQTGLSLIAEPATLQFAGRDRFGRPLWLSDGAARAWHRLRATALRAGVVLDAISGYRSHAYQLGIFERKFARGLSLQQILAVNAAPGFSEHHSGDALDIGTPGEAPAEESFEDTPAFGWLCANAQQFGYRMSYPRGNPHGIVYEPWHWRWHAQAST</sequence>
<dbReference type="GO" id="GO:0006508">
    <property type="term" value="P:proteolysis"/>
    <property type="evidence" value="ECO:0007669"/>
    <property type="project" value="InterPro"/>
</dbReference>
<evidence type="ECO:0000259" key="1">
    <source>
        <dbReference type="Pfam" id="PF02557"/>
    </source>
</evidence>
<dbReference type="PANTHER" id="PTHR34385:SF1">
    <property type="entry name" value="PEPTIDOGLYCAN L-ALANYL-D-GLUTAMATE ENDOPEPTIDASE CWLK"/>
    <property type="match status" value="1"/>
</dbReference>
<protein>
    <submittedName>
        <fullName evidence="2">Peptidase</fullName>
    </submittedName>
</protein>
<dbReference type="OrthoDB" id="9792074at2"/>